<sequence>MFIQETLRRSRTSYSTLQVALYYLILIKPHVPKCDFTTEQSVDSDAARALQCGRRMFLAALILASKYLQDRNYSARAWSKISGLKIHEINTNEIAFLLAVNWKLHIPEGVFEQWTDIVLNYTPFSQPPSSPGGIVRSQWKEIVPLLTPELELVNSFPQNSWRYNKMSSSQSQELILDSSPLVGKPASASQETTPTCRDTLRDNLTPRPTSQSRPPPFLEPRLDMMSLTPQLPRLGTLPTPRMTPTSTCSSTPAVSAGSMGFRRPSMCAVMAQAQNSSLMRAAVDQWVPPSKFTGLEQYQFSNRRPSIAASSSTNSSPESRVSGSSSRCSRASSISTVSSIPAQAPSSAVLAKLATCRNVGLQRPALSRESSFNHELSAREIELAYVLQSLNRGASPPDLSDFSLDEAKKSDASNGPTDDVAANRKRQRSSVDLQHHVRGLLRNQALHSYNDVSTDPSVASTSFAHTPSSSRMTLSGVKAMQTPYRHFSTSGRLPVQKELGSKRACCATEARNSLTPARRGRTPSLSAPRGLFGEITDAPVMDGI</sequence>
<dbReference type="Gene3D" id="1.10.472.10">
    <property type="entry name" value="Cyclin-like"/>
    <property type="match status" value="1"/>
</dbReference>
<dbReference type="GO" id="GO:0005634">
    <property type="term" value="C:nucleus"/>
    <property type="evidence" value="ECO:0007669"/>
    <property type="project" value="TreeGrafter"/>
</dbReference>
<dbReference type="STRING" id="331657.A0A4U0X486"/>
<dbReference type="EMBL" id="NAJN01000671">
    <property type="protein sequence ID" value="TKA70126.1"/>
    <property type="molecule type" value="Genomic_DNA"/>
</dbReference>
<dbReference type="GO" id="GO:0019901">
    <property type="term" value="F:protein kinase binding"/>
    <property type="evidence" value="ECO:0007669"/>
    <property type="project" value="InterPro"/>
</dbReference>
<feature type="region of interest" description="Disordered" evidence="1">
    <location>
        <begin position="511"/>
        <end position="531"/>
    </location>
</feature>
<dbReference type="PANTHER" id="PTHR15615:SF36">
    <property type="entry name" value="PHO85 CYCLIN-5"/>
    <property type="match status" value="1"/>
</dbReference>
<comment type="caution">
    <text evidence="2">The sequence shown here is derived from an EMBL/GenBank/DDBJ whole genome shotgun (WGS) entry which is preliminary data.</text>
</comment>
<gene>
    <name evidence="2" type="ORF">B0A49_10622</name>
</gene>
<evidence type="ECO:0000256" key="1">
    <source>
        <dbReference type="SAM" id="MobiDB-lite"/>
    </source>
</evidence>
<feature type="region of interest" description="Disordered" evidence="1">
    <location>
        <begin position="397"/>
        <end position="431"/>
    </location>
</feature>
<dbReference type="GO" id="GO:0016538">
    <property type="term" value="F:cyclin-dependent protein serine/threonine kinase regulator activity"/>
    <property type="evidence" value="ECO:0007669"/>
    <property type="project" value="TreeGrafter"/>
</dbReference>
<feature type="region of interest" description="Disordered" evidence="1">
    <location>
        <begin position="304"/>
        <end position="328"/>
    </location>
</feature>
<keyword evidence="3" id="KW-1185">Reference proteome</keyword>
<dbReference type="CDD" id="cd20557">
    <property type="entry name" value="CYCLIN_ScPCL1-like"/>
    <property type="match status" value="1"/>
</dbReference>
<dbReference type="Pfam" id="PF08613">
    <property type="entry name" value="Cyclin"/>
    <property type="match status" value="1"/>
</dbReference>
<accession>A0A4U0X486</accession>
<dbReference type="GO" id="GO:0000307">
    <property type="term" value="C:cyclin-dependent protein kinase holoenzyme complex"/>
    <property type="evidence" value="ECO:0007669"/>
    <property type="project" value="TreeGrafter"/>
</dbReference>
<protein>
    <recommendedName>
        <fullName evidence="4">Cyclin N-terminal domain-containing protein</fullName>
    </recommendedName>
</protein>
<dbReference type="AlphaFoldDB" id="A0A4U0X486"/>
<feature type="region of interest" description="Disordered" evidence="1">
    <location>
        <begin position="181"/>
        <end position="222"/>
    </location>
</feature>
<dbReference type="OrthoDB" id="286814at2759"/>
<reference evidence="2 3" key="1">
    <citation type="submission" date="2017-03" db="EMBL/GenBank/DDBJ databases">
        <title>Genomes of endolithic fungi from Antarctica.</title>
        <authorList>
            <person name="Coleine C."/>
            <person name="Masonjones S."/>
            <person name="Stajich J.E."/>
        </authorList>
    </citation>
    <scope>NUCLEOTIDE SEQUENCE [LARGE SCALE GENOMIC DNA]</scope>
    <source>
        <strain evidence="2 3">CCFEE 5187</strain>
    </source>
</reference>
<feature type="region of interest" description="Disordered" evidence="1">
    <location>
        <begin position="235"/>
        <end position="256"/>
    </location>
</feature>
<proteinExistence type="predicted"/>
<feature type="compositionally biased region" description="Polar residues" evidence="1">
    <location>
        <begin position="187"/>
        <end position="196"/>
    </location>
</feature>
<dbReference type="Proteomes" id="UP000308768">
    <property type="component" value="Unassembled WGS sequence"/>
</dbReference>
<name>A0A4U0X486_9PEZI</name>
<evidence type="ECO:0000313" key="2">
    <source>
        <dbReference type="EMBL" id="TKA70126.1"/>
    </source>
</evidence>
<feature type="compositionally biased region" description="Low complexity" evidence="1">
    <location>
        <begin position="306"/>
        <end position="328"/>
    </location>
</feature>
<dbReference type="InterPro" id="IPR013922">
    <property type="entry name" value="Cyclin_PHO80-like"/>
</dbReference>
<dbReference type="PANTHER" id="PTHR15615">
    <property type="match status" value="1"/>
</dbReference>
<organism evidence="2 3">
    <name type="scientific">Cryomyces minteri</name>
    <dbReference type="NCBI Taxonomy" id="331657"/>
    <lineage>
        <taxon>Eukaryota</taxon>
        <taxon>Fungi</taxon>
        <taxon>Dikarya</taxon>
        <taxon>Ascomycota</taxon>
        <taxon>Pezizomycotina</taxon>
        <taxon>Dothideomycetes</taxon>
        <taxon>Dothideomycetes incertae sedis</taxon>
        <taxon>Cryomyces</taxon>
    </lineage>
</organism>
<evidence type="ECO:0000313" key="3">
    <source>
        <dbReference type="Proteomes" id="UP000308768"/>
    </source>
</evidence>
<feature type="compositionally biased region" description="Polar residues" evidence="1">
    <location>
        <begin position="242"/>
        <end position="253"/>
    </location>
</feature>
<evidence type="ECO:0008006" key="4">
    <source>
        <dbReference type="Google" id="ProtNLM"/>
    </source>
</evidence>